<organism evidence="3 4">
    <name type="scientific">Catellatospora aurea</name>
    <dbReference type="NCBI Taxonomy" id="1337874"/>
    <lineage>
        <taxon>Bacteria</taxon>
        <taxon>Bacillati</taxon>
        <taxon>Actinomycetota</taxon>
        <taxon>Actinomycetes</taxon>
        <taxon>Micromonosporales</taxon>
        <taxon>Micromonosporaceae</taxon>
        <taxon>Catellatospora</taxon>
    </lineage>
</organism>
<accession>A0ABW2GR47</accession>
<evidence type="ECO:0000313" key="3">
    <source>
        <dbReference type="EMBL" id="MFC7241478.1"/>
    </source>
</evidence>
<dbReference type="CDD" id="cd00093">
    <property type="entry name" value="HTH_XRE"/>
    <property type="match status" value="1"/>
</dbReference>
<sequence>MPDRRRRRAVISGYVVKLIRESLLLSQDALAERLAVDRGTVQGWESGRRSLTALSVEQSTGLRHRLAVLGAKAELLGLLDDAALADYLLASLLLPDLRRENLPQHPVGWVVMTRSVMEMIEWPVTGRVPDPLRSAERAGPRRRGPVAESPSLDRPEIDILARNLRSMQEWSSGSGLSDVLLRRQARFLGALHDRSGATEPDTRRSVVPGGSGWSLLWAEARSAAASKARHGDPEPLRHFIAATQGDDRCELAGLNYEAYWIGEVSPRQNDDRFMMDAGLGWRGHRLLRHLVERVDGRRHFVDLSIHTLWALLAARPGLLRDDPVAARSLYRRGQIAIDSDEISRQSRWELEAIMYGLRIEGLAN</sequence>
<dbReference type="PROSITE" id="PS50943">
    <property type="entry name" value="HTH_CROC1"/>
    <property type="match status" value="1"/>
</dbReference>
<name>A0ABW2GR47_9ACTN</name>
<comment type="caution">
    <text evidence="3">The sequence shown here is derived from an EMBL/GenBank/DDBJ whole genome shotgun (WGS) entry which is preliminary data.</text>
</comment>
<feature type="domain" description="HTH cro/C1-type" evidence="2">
    <location>
        <begin position="16"/>
        <end position="53"/>
    </location>
</feature>
<reference evidence="4" key="1">
    <citation type="journal article" date="2019" name="Int. J. Syst. Evol. Microbiol.">
        <title>The Global Catalogue of Microorganisms (GCM) 10K type strain sequencing project: providing services to taxonomists for standard genome sequencing and annotation.</title>
        <authorList>
            <consortium name="The Broad Institute Genomics Platform"/>
            <consortium name="The Broad Institute Genome Sequencing Center for Infectious Disease"/>
            <person name="Wu L."/>
            <person name="Ma J."/>
        </authorList>
    </citation>
    <scope>NUCLEOTIDE SEQUENCE [LARGE SCALE GENOMIC DNA]</scope>
    <source>
        <strain evidence="4">CGMCC 1.9106</strain>
    </source>
</reference>
<keyword evidence="4" id="KW-1185">Reference proteome</keyword>
<dbReference type="Pfam" id="PF01381">
    <property type="entry name" value="HTH_3"/>
    <property type="match status" value="1"/>
</dbReference>
<dbReference type="SUPFAM" id="SSF47413">
    <property type="entry name" value="lambda repressor-like DNA-binding domains"/>
    <property type="match status" value="1"/>
</dbReference>
<dbReference type="Proteomes" id="UP001596392">
    <property type="component" value="Unassembled WGS sequence"/>
</dbReference>
<evidence type="ECO:0000256" key="1">
    <source>
        <dbReference type="SAM" id="MobiDB-lite"/>
    </source>
</evidence>
<dbReference type="RefSeq" id="WP_376804946.1">
    <property type="nucleotide sequence ID" value="NZ_JBHTAC010000002.1"/>
</dbReference>
<dbReference type="InterPro" id="IPR001387">
    <property type="entry name" value="Cro/C1-type_HTH"/>
</dbReference>
<protein>
    <submittedName>
        <fullName evidence="3">Helix-turn-helix domain-containing protein</fullName>
    </submittedName>
</protein>
<feature type="region of interest" description="Disordered" evidence="1">
    <location>
        <begin position="129"/>
        <end position="151"/>
    </location>
</feature>
<dbReference type="EMBL" id="JBHTAC010000002">
    <property type="protein sequence ID" value="MFC7241478.1"/>
    <property type="molecule type" value="Genomic_DNA"/>
</dbReference>
<proteinExistence type="predicted"/>
<gene>
    <name evidence="3" type="ORF">ACFQO7_03180</name>
</gene>
<dbReference type="Gene3D" id="1.10.260.40">
    <property type="entry name" value="lambda repressor-like DNA-binding domains"/>
    <property type="match status" value="1"/>
</dbReference>
<dbReference type="InterPro" id="IPR010982">
    <property type="entry name" value="Lambda_DNA-bd_dom_sf"/>
</dbReference>
<evidence type="ECO:0000259" key="2">
    <source>
        <dbReference type="PROSITE" id="PS50943"/>
    </source>
</evidence>
<evidence type="ECO:0000313" key="4">
    <source>
        <dbReference type="Proteomes" id="UP001596392"/>
    </source>
</evidence>